<keyword evidence="2" id="KW-1185">Reference proteome</keyword>
<comment type="caution">
    <text evidence="1">The sequence shown here is derived from an EMBL/GenBank/DDBJ whole genome shotgun (WGS) entry which is preliminary data.</text>
</comment>
<reference evidence="1 2" key="1">
    <citation type="journal article" date="2022" name="Hortic Res">
        <title>A haplotype resolved chromosomal level avocado genome allows analysis of novel avocado genes.</title>
        <authorList>
            <person name="Nath O."/>
            <person name="Fletcher S.J."/>
            <person name="Hayward A."/>
            <person name="Shaw L.M."/>
            <person name="Masouleh A.K."/>
            <person name="Furtado A."/>
            <person name="Henry R.J."/>
            <person name="Mitter N."/>
        </authorList>
    </citation>
    <scope>NUCLEOTIDE SEQUENCE [LARGE SCALE GENOMIC DNA]</scope>
    <source>
        <strain evidence="2">cv. Hass</strain>
    </source>
</reference>
<sequence>MDPSQVAHDNKDAKDGQSIDDDVLMEIVSRLPPKPQTRFKSVSKTWHSLVSSIILHSKPKSPLSGLFIQMKASFRRLGSTHYLPIRDDDDETYTDPTFSFLPSHPHKCIVDSRDGFILLSSSPTNSRQNKYFLCNPVTRQWLSLPLPPIRVCKNSAGSLRVHVALVFDDLTHLSSPEFKVIRFCSGPVIDMVTSAGGEDYNPLPHHGVDLCVDIYSSKTGQWAQSKASVQNRPTFYLLDWPPVLFDGAIYLSAAPQQVLRFDIEEESSQFLLLPNELRWSRFMEHLCGDFKHPMSCLGLCEGHLCYAYHNCSDMQVWVLDDDRSGDWVLKHHVDLRIFGFLDRPLVHSGNFRDHLKIPFDILVFHPSLDAVFIRKPDGFHWYDFQKGELETIKPSSLWASDQKNFLLVYPFLESYISLRL</sequence>
<organism evidence="1 2">
    <name type="scientific">Persea americana</name>
    <name type="common">Avocado</name>
    <dbReference type="NCBI Taxonomy" id="3435"/>
    <lineage>
        <taxon>Eukaryota</taxon>
        <taxon>Viridiplantae</taxon>
        <taxon>Streptophyta</taxon>
        <taxon>Embryophyta</taxon>
        <taxon>Tracheophyta</taxon>
        <taxon>Spermatophyta</taxon>
        <taxon>Magnoliopsida</taxon>
        <taxon>Magnoliidae</taxon>
        <taxon>Laurales</taxon>
        <taxon>Lauraceae</taxon>
        <taxon>Persea</taxon>
    </lineage>
</organism>
<proteinExistence type="predicted"/>
<evidence type="ECO:0000313" key="1">
    <source>
        <dbReference type="EMBL" id="KAJ8628467.1"/>
    </source>
</evidence>
<dbReference type="Proteomes" id="UP001234297">
    <property type="component" value="Chromosome 6"/>
</dbReference>
<dbReference type="EMBL" id="CM056814">
    <property type="protein sequence ID" value="KAJ8628467.1"/>
    <property type="molecule type" value="Genomic_DNA"/>
</dbReference>
<evidence type="ECO:0000313" key="2">
    <source>
        <dbReference type="Proteomes" id="UP001234297"/>
    </source>
</evidence>
<accession>A0ACC2L4P3</accession>
<protein>
    <submittedName>
        <fullName evidence="1">Uncharacterized protein</fullName>
    </submittedName>
</protein>
<name>A0ACC2L4P3_PERAE</name>
<gene>
    <name evidence="1" type="ORF">MRB53_021774</name>
</gene>